<dbReference type="EMBL" id="JACBZT010000001">
    <property type="protein sequence ID" value="NYJ08441.1"/>
    <property type="molecule type" value="Genomic_DNA"/>
</dbReference>
<reference evidence="1 2" key="1">
    <citation type="submission" date="2020-07" db="EMBL/GenBank/DDBJ databases">
        <title>Sequencing the genomes of 1000 actinobacteria strains.</title>
        <authorList>
            <person name="Klenk H.-P."/>
        </authorList>
    </citation>
    <scope>NUCLEOTIDE SEQUENCE [LARGE SCALE GENOMIC DNA]</scope>
    <source>
        <strain evidence="1 2">DSM 104001</strain>
    </source>
</reference>
<proteinExistence type="predicted"/>
<gene>
    <name evidence="1" type="ORF">GGQ55_004719</name>
</gene>
<evidence type="ECO:0000313" key="1">
    <source>
        <dbReference type="EMBL" id="NYJ08441.1"/>
    </source>
</evidence>
<sequence length="220" mass="23558">MAVAAEPPSLLLHTVENLAEFHREHEKFYAAGPREQAVVLQRHAGTLHEVADRAAAELDGVLFLEGQGEPAGLAALRLEVRTLGEEAIATGEWMAKAMQSSWTAAGAILEIAALDDLLGERHRIIANDWQAAATTVVVGRLLERAADVLDRVDAEATAAARTPRLLHSAAELIARSADLLGESAGLVQDNERRWRLFHERVAALLAVPPASTPPPEADAS</sequence>
<comment type="caution">
    <text evidence="1">The sequence shown here is derived from an EMBL/GenBank/DDBJ whole genome shotgun (WGS) entry which is preliminary data.</text>
</comment>
<keyword evidence="2" id="KW-1185">Reference proteome</keyword>
<dbReference type="RefSeq" id="WP_179721035.1">
    <property type="nucleotide sequence ID" value="NZ_JACBZT010000001.1"/>
</dbReference>
<dbReference type="AlphaFoldDB" id="A0A853CMN2"/>
<accession>A0A853CMN2</accession>
<dbReference type="Proteomes" id="UP000541969">
    <property type="component" value="Unassembled WGS sequence"/>
</dbReference>
<name>A0A853CMN2_9ACTN</name>
<evidence type="ECO:0000313" key="2">
    <source>
        <dbReference type="Proteomes" id="UP000541969"/>
    </source>
</evidence>
<protein>
    <submittedName>
        <fullName evidence="1">Uncharacterized protein</fullName>
    </submittedName>
</protein>
<organism evidence="1 2">
    <name type="scientific">Petropleomorpha daqingensis</name>
    <dbReference type="NCBI Taxonomy" id="2026353"/>
    <lineage>
        <taxon>Bacteria</taxon>
        <taxon>Bacillati</taxon>
        <taxon>Actinomycetota</taxon>
        <taxon>Actinomycetes</taxon>
        <taxon>Geodermatophilales</taxon>
        <taxon>Geodermatophilaceae</taxon>
        <taxon>Petropleomorpha</taxon>
    </lineage>
</organism>